<protein>
    <recommendedName>
        <fullName evidence="3">Transcription factor domain-containing protein</fullName>
    </recommendedName>
</protein>
<dbReference type="PANTHER" id="PTHR47784:SF10">
    <property type="entry name" value="TRANSCRIPTION FACTOR, PUTATIVE (AFU_ORTHOLOGUE AFUA_6G14150)-RELATED"/>
    <property type="match status" value="1"/>
</dbReference>
<evidence type="ECO:0000313" key="1">
    <source>
        <dbReference type="EMBL" id="KAI1616363.1"/>
    </source>
</evidence>
<dbReference type="PANTHER" id="PTHR47784">
    <property type="entry name" value="STEROL UPTAKE CONTROL PROTEIN 2"/>
    <property type="match status" value="1"/>
</dbReference>
<name>A0AAN6E214_9EURO</name>
<reference evidence="1" key="1">
    <citation type="journal article" date="2022" name="bioRxiv">
        <title>Deciphering the potential niche of two novel black yeast fungi from a biological soil crust based on their genomes, phenotypes, and melanin regulation.</title>
        <authorList>
            <consortium name="DOE Joint Genome Institute"/>
            <person name="Carr E.C."/>
            <person name="Barton Q."/>
            <person name="Grambo S."/>
            <person name="Sullivan M."/>
            <person name="Renfro C.M."/>
            <person name="Kuo A."/>
            <person name="Pangilinan J."/>
            <person name="Lipzen A."/>
            <person name="Keymanesh K."/>
            <person name="Savage E."/>
            <person name="Barry K."/>
            <person name="Grigoriev I.V."/>
            <person name="Riekhof W.R."/>
            <person name="Harris S.S."/>
        </authorList>
    </citation>
    <scope>NUCLEOTIDE SEQUENCE</scope>
    <source>
        <strain evidence="1">JF 03-4F</strain>
    </source>
</reference>
<dbReference type="EMBL" id="MU404351">
    <property type="protein sequence ID" value="KAI1616363.1"/>
    <property type="molecule type" value="Genomic_DNA"/>
</dbReference>
<gene>
    <name evidence="1" type="ORF">EDD36DRAFT_461246</name>
</gene>
<keyword evidence="2" id="KW-1185">Reference proteome</keyword>
<organism evidence="1 2">
    <name type="scientific">Exophiala viscosa</name>
    <dbReference type="NCBI Taxonomy" id="2486360"/>
    <lineage>
        <taxon>Eukaryota</taxon>
        <taxon>Fungi</taxon>
        <taxon>Dikarya</taxon>
        <taxon>Ascomycota</taxon>
        <taxon>Pezizomycotina</taxon>
        <taxon>Eurotiomycetes</taxon>
        <taxon>Chaetothyriomycetidae</taxon>
        <taxon>Chaetothyriales</taxon>
        <taxon>Herpotrichiellaceae</taxon>
        <taxon>Exophiala</taxon>
    </lineage>
</organism>
<dbReference type="GO" id="GO:0001228">
    <property type="term" value="F:DNA-binding transcription activator activity, RNA polymerase II-specific"/>
    <property type="evidence" value="ECO:0007669"/>
    <property type="project" value="TreeGrafter"/>
</dbReference>
<proteinExistence type="predicted"/>
<accession>A0AAN6E214</accession>
<sequence>MGSVQHSHILELQLMNRWSIVTYKSMSTPIANDEYMWQTKVPAMSLEHDFLLNGLFAITAFEVATSYERDRHCYVNAGISYQTLAVSSFRNELPNIQPDSFEAMLCFSLMLMVLALASAKFSSEGNDSGSVDMVQNMLTHFELLRGCAVVMESQPTFIEQSPYIRRLKRFSELPQLPLNAAVDAAISKLSETNELRVASTVADSYERRLEQVAFWKACKTAILMLRECWVKCADVNYKGYALAWLNMAGEDYVKAIKANDDIALLTLMYWGVLAETLGQDIWWARGFGCLLVDQISTLRFDDNIQAPGKELVLSAWKLIQESSATRATA</sequence>
<comment type="caution">
    <text evidence="1">The sequence shown here is derived from an EMBL/GenBank/DDBJ whole genome shotgun (WGS) entry which is preliminary data.</text>
</comment>
<evidence type="ECO:0000313" key="2">
    <source>
        <dbReference type="Proteomes" id="UP001203852"/>
    </source>
</evidence>
<dbReference type="AlphaFoldDB" id="A0AAN6E214"/>
<evidence type="ECO:0008006" key="3">
    <source>
        <dbReference type="Google" id="ProtNLM"/>
    </source>
</evidence>
<dbReference type="InterPro" id="IPR053157">
    <property type="entry name" value="Sterol_Uptake_Regulator"/>
</dbReference>
<dbReference type="Proteomes" id="UP001203852">
    <property type="component" value="Unassembled WGS sequence"/>
</dbReference>